<dbReference type="PANTHER" id="PTHR39963">
    <property type="entry name" value="SLL0983 PROTEIN"/>
    <property type="match status" value="1"/>
</dbReference>
<feature type="domain" description="MnmC-like methyltransferase" evidence="1">
    <location>
        <begin position="152"/>
        <end position="232"/>
    </location>
</feature>
<accession>A0A1I4T1Y8</accession>
<protein>
    <submittedName>
        <fullName evidence="2">tRNA U34 5-methylaminomethyl-2-thiouridine-forming methyltransferase MnmC</fullName>
    </submittedName>
</protein>
<dbReference type="SUPFAM" id="SSF53335">
    <property type="entry name" value="S-adenosyl-L-methionine-dependent methyltransferases"/>
    <property type="match status" value="1"/>
</dbReference>
<dbReference type="InterPro" id="IPR008471">
    <property type="entry name" value="MnmC-like_methylTransf"/>
</dbReference>
<dbReference type="Proteomes" id="UP000199149">
    <property type="component" value="Unassembled WGS sequence"/>
</dbReference>
<sequence>MKRIIQQTEDGSNTIYIEDWDESYHSKHGAVQEAMHVFIKNGFSHFIAAKKPLKILEIGFGTGLNAFITLLEAEKNQQHVSYVGIEKFPVSEEEFDAINFFDDVFKFYPELVNREEELRIVYRYLFLSNWEEWQILSPHFRIKKVQDDFFNLKNCNETEFDLVYFDAFGSQVQPEMWEKKLFEIVDSTTKSSCIFTTYASKGAVKRGLKELGYIVEKRPGPPGKREMMVGLKNFSL</sequence>
<keyword evidence="2" id="KW-0489">Methyltransferase</keyword>
<dbReference type="RefSeq" id="WP_092905906.1">
    <property type="nucleotide sequence ID" value="NZ_FOUZ01000002.1"/>
</dbReference>
<dbReference type="GO" id="GO:0032259">
    <property type="term" value="P:methylation"/>
    <property type="evidence" value="ECO:0007669"/>
    <property type="project" value="UniProtKB-KW"/>
</dbReference>
<evidence type="ECO:0000313" key="3">
    <source>
        <dbReference type="Proteomes" id="UP000199149"/>
    </source>
</evidence>
<evidence type="ECO:0000313" key="2">
    <source>
        <dbReference type="EMBL" id="SFM70778.1"/>
    </source>
</evidence>
<dbReference type="PANTHER" id="PTHR39963:SF1">
    <property type="entry name" value="MNMC-LIKE METHYLTRANSFERASE DOMAIN-CONTAINING PROTEIN"/>
    <property type="match status" value="1"/>
</dbReference>
<dbReference type="GO" id="GO:0016645">
    <property type="term" value="F:oxidoreductase activity, acting on the CH-NH group of donors"/>
    <property type="evidence" value="ECO:0007669"/>
    <property type="project" value="InterPro"/>
</dbReference>
<dbReference type="STRING" id="684065.SAMN05421738_10211"/>
<dbReference type="NCBIfam" id="NF033855">
    <property type="entry name" value="tRNA_MNMC2"/>
    <property type="match status" value="1"/>
</dbReference>
<dbReference type="GO" id="GO:0004808">
    <property type="term" value="F:tRNA (5-methylaminomethyl-2-thiouridylate)(34)-methyltransferase activity"/>
    <property type="evidence" value="ECO:0007669"/>
    <property type="project" value="InterPro"/>
</dbReference>
<dbReference type="AlphaFoldDB" id="A0A1I4T1Y8"/>
<reference evidence="3" key="1">
    <citation type="submission" date="2016-10" db="EMBL/GenBank/DDBJ databases">
        <authorList>
            <person name="Varghese N."/>
            <person name="Submissions S."/>
        </authorList>
    </citation>
    <scope>NUCLEOTIDE SEQUENCE [LARGE SCALE GENOMIC DNA]</scope>
    <source>
        <strain evidence="3">XJ109</strain>
    </source>
</reference>
<keyword evidence="3" id="KW-1185">Reference proteome</keyword>
<evidence type="ECO:0000259" key="1">
    <source>
        <dbReference type="Pfam" id="PF05430"/>
    </source>
</evidence>
<gene>
    <name evidence="2" type="ORF">SAMN05421738_10211</name>
</gene>
<dbReference type="EMBL" id="FOUZ01000002">
    <property type="protein sequence ID" value="SFM70778.1"/>
    <property type="molecule type" value="Genomic_DNA"/>
</dbReference>
<proteinExistence type="predicted"/>
<dbReference type="Gene3D" id="3.40.50.150">
    <property type="entry name" value="Vaccinia Virus protein VP39"/>
    <property type="match status" value="1"/>
</dbReference>
<name>A0A1I4T1Y8_9FLAO</name>
<dbReference type="InterPro" id="IPR029063">
    <property type="entry name" value="SAM-dependent_MTases_sf"/>
</dbReference>
<keyword evidence="2" id="KW-0808">Transferase</keyword>
<dbReference type="InterPro" id="IPR047785">
    <property type="entry name" value="tRNA_MNMC2"/>
</dbReference>
<organism evidence="2 3">
    <name type="scientific">Algoriella xinjiangensis</name>
    <dbReference type="NCBI Taxonomy" id="684065"/>
    <lineage>
        <taxon>Bacteria</taxon>
        <taxon>Pseudomonadati</taxon>
        <taxon>Bacteroidota</taxon>
        <taxon>Flavobacteriia</taxon>
        <taxon>Flavobacteriales</taxon>
        <taxon>Weeksellaceae</taxon>
        <taxon>Algoriella</taxon>
    </lineage>
</organism>
<dbReference type="Pfam" id="PF05430">
    <property type="entry name" value="Methyltransf_30"/>
    <property type="match status" value="1"/>
</dbReference>
<dbReference type="OrthoDB" id="9786494at2"/>